<dbReference type="PANTHER" id="PTHR37844:SF1">
    <property type="entry name" value="CALCINEURIN-LIKE PHOSPHOESTERASE DOMAIN-CONTAINING PROTEIN"/>
    <property type="match status" value="1"/>
</dbReference>
<dbReference type="InterPro" id="IPR004843">
    <property type="entry name" value="Calcineurin-like_PHP"/>
</dbReference>
<feature type="domain" description="Calcineurin-like phosphoesterase" evidence="1">
    <location>
        <begin position="1"/>
        <end position="217"/>
    </location>
</feature>
<dbReference type="InterPro" id="IPR029052">
    <property type="entry name" value="Metallo-depent_PP-like"/>
</dbReference>
<comment type="caution">
    <text evidence="2">The sequence shown here is derived from an EMBL/GenBank/DDBJ whole genome shotgun (WGS) entry which is preliminary data.</text>
</comment>
<accession>A0A2U2BAD8</accession>
<protein>
    <submittedName>
        <fullName evidence="2">Metallophosphoesterase</fullName>
    </submittedName>
</protein>
<gene>
    <name evidence="2" type="ORF">DDZ16_06565</name>
</gene>
<dbReference type="Proteomes" id="UP000244956">
    <property type="component" value="Unassembled WGS sequence"/>
</dbReference>
<dbReference type="PANTHER" id="PTHR37844">
    <property type="entry name" value="SER/THR PROTEIN PHOSPHATASE SUPERFAMILY (AFU_ORTHOLOGUE AFUA_1G14840)"/>
    <property type="match status" value="1"/>
</dbReference>
<evidence type="ECO:0000259" key="1">
    <source>
        <dbReference type="Pfam" id="PF00149"/>
    </source>
</evidence>
<keyword evidence="3" id="KW-1185">Reference proteome</keyword>
<name>A0A2U2BAD8_9BACT</name>
<dbReference type="EMBL" id="QEWP01000004">
    <property type="protein sequence ID" value="PWE00022.1"/>
    <property type="molecule type" value="Genomic_DNA"/>
</dbReference>
<dbReference type="OrthoDB" id="356681at2"/>
<evidence type="ECO:0000313" key="3">
    <source>
        <dbReference type="Proteomes" id="UP000244956"/>
    </source>
</evidence>
<evidence type="ECO:0000313" key="2">
    <source>
        <dbReference type="EMBL" id="PWE00022.1"/>
    </source>
</evidence>
<proteinExistence type="predicted"/>
<dbReference type="Gene3D" id="3.60.21.10">
    <property type="match status" value="1"/>
</dbReference>
<dbReference type="RefSeq" id="WP_109263645.1">
    <property type="nucleotide sequence ID" value="NZ_QEWP01000004.1"/>
</dbReference>
<reference evidence="2 3" key="1">
    <citation type="submission" date="2018-05" db="EMBL/GenBank/DDBJ databases">
        <title>Marinilabilia rubrum sp. nov., isolated from saltern sediment.</title>
        <authorList>
            <person name="Zhang R."/>
        </authorList>
    </citation>
    <scope>NUCLEOTIDE SEQUENCE [LARGE SCALE GENOMIC DNA]</scope>
    <source>
        <strain evidence="2 3">WTE16</strain>
    </source>
</reference>
<dbReference type="SUPFAM" id="SSF56300">
    <property type="entry name" value="Metallo-dependent phosphatases"/>
    <property type="match status" value="1"/>
</dbReference>
<sequence>MKIQYCSDLHLEFAQNALFLHKNPIKSIGDILILAGDITYWGKKHFNHWFFDYVSDNFKAVYYIPGNHEFYTGKEVQILDKPVFEPLRENVFLVNNKVIHVEGTDFFFTAFWSHIPISESLIVERGINDFYKIRHKGKKLRSDDFNRLHEESLDFLSRELQNSTANKKIVVTHHIPTQLCNPEQFKNSMINPAFVSEHYDFIFDSHIDYWIYGHHHVNMPEAEINGTKLLTNQLGYVHLGEHHSYRRNAVIEIE</sequence>
<dbReference type="Pfam" id="PF00149">
    <property type="entry name" value="Metallophos"/>
    <property type="match status" value="1"/>
</dbReference>
<dbReference type="GO" id="GO:0016787">
    <property type="term" value="F:hydrolase activity"/>
    <property type="evidence" value="ECO:0007669"/>
    <property type="project" value="InterPro"/>
</dbReference>
<organism evidence="2 3">
    <name type="scientific">Marinilabilia rubra</name>
    <dbReference type="NCBI Taxonomy" id="2162893"/>
    <lineage>
        <taxon>Bacteria</taxon>
        <taxon>Pseudomonadati</taxon>
        <taxon>Bacteroidota</taxon>
        <taxon>Bacteroidia</taxon>
        <taxon>Marinilabiliales</taxon>
        <taxon>Marinilabiliaceae</taxon>
        <taxon>Marinilabilia</taxon>
    </lineage>
</organism>
<dbReference type="AlphaFoldDB" id="A0A2U2BAD8"/>